<dbReference type="OrthoDB" id="6077837at2"/>
<organism evidence="1 2">
    <name type="scientific">Amphritea balenae</name>
    <dbReference type="NCBI Taxonomy" id="452629"/>
    <lineage>
        <taxon>Bacteria</taxon>
        <taxon>Pseudomonadati</taxon>
        <taxon>Pseudomonadota</taxon>
        <taxon>Gammaproteobacteria</taxon>
        <taxon>Oceanospirillales</taxon>
        <taxon>Oceanospirillaceae</taxon>
        <taxon>Amphritea</taxon>
    </lineage>
</organism>
<dbReference type="InterPro" id="IPR054222">
    <property type="entry name" value="DUF6942"/>
</dbReference>
<dbReference type="Pfam" id="PF22098">
    <property type="entry name" value="DUF6942"/>
    <property type="match status" value="1"/>
</dbReference>
<reference evidence="1 2" key="1">
    <citation type="submission" date="2018-11" db="EMBL/GenBank/DDBJ databases">
        <title>The draft genome sequence of Amphritea balenae JAMM 1525T.</title>
        <authorList>
            <person name="Fang Z."/>
            <person name="Zhang Y."/>
            <person name="Han X."/>
        </authorList>
    </citation>
    <scope>NUCLEOTIDE SEQUENCE [LARGE SCALE GENOMIC DNA]</scope>
    <source>
        <strain evidence="1 2">JAMM 1525</strain>
    </source>
</reference>
<keyword evidence="2" id="KW-1185">Reference proteome</keyword>
<evidence type="ECO:0000313" key="2">
    <source>
        <dbReference type="Proteomes" id="UP000267535"/>
    </source>
</evidence>
<dbReference type="AlphaFoldDB" id="A0A3P1SMM4"/>
<gene>
    <name evidence="1" type="ORF">EHS89_14030</name>
</gene>
<dbReference type="Proteomes" id="UP000267535">
    <property type="component" value="Unassembled WGS sequence"/>
</dbReference>
<sequence length="143" mass="16768">MQQLGNTEQASTLLYLPTAPIVDPTNTTDYQSLVKLNGNHWRKILIILAKLQCPDQNWRDYRDQQLLEQREAISFKNHLEPGNKFHIVAGKASWQRLGLDLADFHPLEESGRLYQKGRIFLTPYPDYRQFPNQLIELLRPRLK</sequence>
<comment type="caution">
    <text evidence="1">The sequence shown here is derived from an EMBL/GenBank/DDBJ whole genome shotgun (WGS) entry which is preliminary data.</text>
</comment>
<proteinExistence type="predicted"/>
<protein>
    <submittedName>
        <fullName evidence="1">Uncharacterized protein</fullName>
    </submittedName>
</protein>
<dbReference type="RefSeq" id="WP_124926789.1">
    <property type="nucleotide sequence ID" value="NZ_BMOH01000007.1"/>
</dbReference>
<name>A0A3P1SMM4_9GAMM</name>
<accession>A0A3P1SMM4</accession>
<dbReference type="EMBL" id="RQXV01000008">
    <property type="protein sequence ID" value="RRC98209.1"/>
    <property type="molecule type" value="Genomic_DNA"/>
</dbReference>
<evidence type="ECO:0000313" key="1">
    <source>
        <dbReference type="EMBL" id="RRC98209.1"/>
    </source>
</evidence>